<protein>
    <submittedName>
        <fullName evidence="1">Uncharacterized protein</fullName>
    </submittedName>
</protein>
<reference evidence="1 2" key="1">
    <citation type="journal article" date="2018" name="Nat. Ecol. Evol.">
        <title>Shark genomes provide insights into elasmobranch evolution and the origin of vertebrates.</title>
        <authorList>
            <person name="Hara Y"/>
            <person name="Yamaguchi K"/>
            <person name="Onimaru K"/>
            <person name="Kadota M"/>
            <person name="Koyanagi M"/>
            <person name="Keeley SD"/>
            <person name="Tatsumi K"/>
            <person name="Tanaka K"/>
            <person name="Motone F"/>
            <person name="Kageyama Y"/>
            <person name="Nozu R"/>
            <person name="Adachi N"/>
            <person name="Nishimura O"/>
            <person name="Nakagawa R"/>
            <person name="Tanegashima C"/>
            <person name="Kiyatake I"/>
            <person name="Matsumoto R"/>
            <person name="Murakumo K"/>
            <person name="Nishida K"/>
            <person name="Terakita A"/>
            <person name="Kuratani S"/>
            <person name="Sato K"/>
            <person name="Hyodo S Kuraku.S."/>
        </authorList>
    </citation>
    <scope>NUCLEOTIDE SEQUENCE [LARGE SCALE GENOMIC DNA]</scope>
</reference>
<organism evidence="1 2">
    <name type="scientific">Scyliorhinus torazame</name>
    <name type="common">Cloudy catshark</name>
    <name type="synonym">Catulus torazame</name>
    <dbReference type="NCBI Taxonomy" id="75743"/>
    <lineage>
        <taxon>Eukaryota</taxon>
        <taxon>Metazoa</taxon>
        <taxon>Chordata</taxon>
        <taxon>Craniata</taxon>
        <taxon>Vertebrata</taxon>
        <taxon>Chondrichthyes</taxon>
        <taxon>Elasmobranchii</taxon>
        <taxon>Galeomorphii</taxon>
        <taxon>Galeoidea</taxon>
        <taxon>Carcharhiniformes</taxon>
        <taxon>Scyliorhinidae</taxon>
        <taxon>Scyliorhinus</taxon>
    </lineage>
</organism>
<evidence type="ECO:0000313" key="2">
    <source>
        <dbReference type="Proteomes" id="UP000288216"/>
    </source>
</evidence>
<dbReference type="EMBL" id="BFAA01097896">
    <property type="protein sequence ID" value="GCB84748.1"/>
    <property type="molecule type" value="Genomic_DNA"/>
</dbReference>
<sequence length="46" mass="5439">RRAAIQFGLKEVGDDEEWTLFWTDYSVSLDKAMELKRYQVISQTLT</sequence>
<comment type="caution">
    <text evidence="1">The sequence shown here is derived from an EMBL/GenBank/DDBJ whole genome shotgun (WGS) entry which is preliminary data.</text>
</comment>
<feature type="non-terminal residue" evidence="1">
    <location>
        <position position="1"/>
    </location>
</feature>
<name>A0A401QH36_SCYTO</name>
<accession>A0A401QH36</accession>
<proteinExistence type="predicted"/>
<dbReference type="AlphaFoldDB" id="A0A401QH36"/>
<dbReference type="Proteomes" id="UP000288216">
    <property type="component" value="Unassembled WGS sequence"/>
</dbReference>
<dbReference type="OrthoDB" id="202825at2759"/>
<keyword evidence="2" id="KW-1185">Reference proteome</keyword>
<gene>
    <name evidence="1" type="ORF">scyTo_0025470</name>
</gene>
<evidence type="ECO:0000313" key="1">
    <source>
        <dbReference type="EMBL" id="GCB84748.1"/>
    </source>
</evidence>